<evidence type="ECO:0000256" key="4">
    <source>
        <dbReference type="ARBA" id="ARBA00022729"/>
    </source>
</evidence>
<keyword evidence="4" id="KW-0732">Signal</keyword>
<dbReference type="Ensembl" id="ENSCHIT00010017995.1">
    <property type="protein sequence ID" value="ENSCHIP00010012691.1"/>
    <property type="gene ID" value="ENSCHIG00010009423.1"/>
</dbReference>
<comment type="subcellular location">
    <subcellularLocation>
        <location evidence="1">Secreted</location>
    </subcellularLocation>
</comment>
<protein>
    <recommendedName>
        <fullName evidence="6">Lipid-binding serum glycoprotein N-terminal domain-containing protein</fullName>
    </recommendedName>
</protein>
<organism evidence="7">
    <name type="scientific">Capra hircus</name>
    <name type="common">Goat</name>
    <dbReference type="NCBI Taxonomy" id="9925"/>
    <lineage>
        <taxon>Eukaryota</taxon>
        <taxon>Metazoa</taxon>
        <taxon>Chordata</taxon>
        <taxon>Craniata</taxon>
        <taxon>Vertebrata</taxon>
        <taxon>Euteleostomi</taxon>
        <taxon>Mammalia</taxon>
        <taxon>Eutheria</taxon>
        <taxon>Laurasiatheria</taxon>
        <taxon>Artiodactyla</taxon>
        <taxon>Ruminantia</taxon>
        <taxon>Pecora</taxon>
        <taxon>Bovidae</taxon>
        <taxon>Caprinae</taxon>
        <taxon>Capra</taxon>
    </lineage>
</organism>
<evidence type="ECO:0000256" key="3">
    <source>
        <dbReference type="ARBA" id="ARBA00022525"/>
    </source>
</evidence>
<dbReference type="GO" id="GO:0001530">
    <property type="term" value="F:lipopolysaccharide binding"/>
    <property type="evidence" value="ECO:0007669"/>
    <property type="project" value="TreeGrafter"/>
</dbReference>
<dbReference type="InterPro" id="IPR017942">
    <property type="entry name" value="Lipid-bd_serum_glycop_N"/>
</dbReference>
<dbReference type="SUPFAM" id="SSF55394">
    <property type="entry name" value="Bactericidal permeability-increasing protein, BPI"/>
    <property type="match status" value="1"/>
</dbReference>
<reference evidence="7" key="2">
    <citation type="submission" date="2025-08" db="UniProtKB">
        <authorList>
            <consortium name="Ensembl"/>
        </authorList>
    </citation>
    <scope>IDENTIFICATION</scope>
</reference>
<feature type="domain" description="Lipid-binding serum glycoprotein N-terminal" evidence="6">
    <location>
        <begin position="66"/>
        <end position="198"/>
    </location>
</feature>
<dbReference type="GO" id="GO:0070062">
    <property type="term" value="C:extracellular exosome"/>
    <property type="evidence" value="ECO:0007669"/>
    <property type="project" value="TreeGrafter"/>
</dbReference>
<dbReference type="AlphaFoldDB" id="A0A8C2P7J3"/>
<sequence>MEIAFAAVLDQVKADFELPQNFTSLEKVVTEKIQEDEILLDKNITEHIRLSGKPFVGCLRCLQCLSCIRLTIRSINMGNIAFQGTPGGPGGSLSIPITAKVTLTLPLLGAVVDLTLNFVLQTSISFKIGETGALMVVIGECTYRPARISLPFVNSSVSSLTVLSSNIGQTVTTLVNLVETYIVQDVLCPRFRELLESLDAECVKKLIGKSQPGEVRRGLPLQPHEGWYATLCIQHQQVWSGDPGEAEDPSP</sequence>
<dbReference type="GO" id="GO:0030141">
    <property type="term" value="C:secretory granule"/>
    <property type="evidence" value="ECO:0007669"/>
    <property type="project" value="TreeGrafter"/>
</dbReference>
<evidence type="ECO:0000313" key="7">
    <source>
        <dbReference type="Ensembl" id="ENSCHIP00010012691.1"/>
    </source>
</evidence>
<keyword evidence="3" id="KW-0964">Secreted</keyword>
<dbReference type="Pfam" id="PF01273">
    <property type="entry name" value="LBP_BPI_CETP"/>
    <property type="match status" value="1"/>
</dbReference>
<evidence type="ECO:0000256" key="2">
    <source>
        <dbReference type="ARBA" id="ARBA00009020"/>
    </source>
</evidence>
<reference evidence="7" key="1">
    <citation type="submission" date="2019-03" db="EMBL/GenBank/DDBJ databases">
        <title>Genome sequencing and reference-guided assembly of Black Bengal Goat (Capra hircus).</title>
        <authorList>
            <person name="Siddiki A.Z."/>
            <person name="Baten A."/>
            <person name="Billah M."/>
            <person name="Alam M.A.U."/>
            <person name="Shawrob K.S.M."/>
            <person name="Saha S."/>
            <person name="Chowdhury M."/>
            <person name="Rahman A.H."/>
            <person name="Stear M."/>
            <person name="Miah G."/>
            <person name="Das G.B."/>
            <person name="Hossain M.M."/>
            <person name="Kumkum M."/>
            <person name="Islam M.S."/>
            <person name="Mollah A.M."/>
            <person name="Ahsan A."/>
            <person name="Tusar F."/>
            <person name="Khan M.K.I."/>
        </authorList>
    </citation>
    <scope>NUCLEOTIDE SEQUENCE [LARGE SCALE GENOMIC DNA]</scope>
</reference>
<proteinExistence type="inferred from homology"/>
<evidence type="ECO:0000256" key="5">
    <source>
        <dbReference type="ARBA" id="ARBA00023157"/>
    </source>
</evidence>
<dbReference type="PANTHER" id="PTHR47145">
    <property type="entry name" value="BPI FOLD-CONTAINING FAMILY A MEMBER 2"/>
    <property type="match status" value="1"/>
</dbReference>
<dbReference type="PANTHER" id="PTHR47145:SF1">
    <property type="entry name" value="BPI FOLD-CONTAINING FAMILY A MEMBER 2"/>
    <property type="match status" value="1"/>
</dbReference>
<name>A0A8C2P7J3_CAPHI</name>
<dbReference type="Gene3D" id="3.15.10.10">
    <property type="entry name" value="Bactericidal permeability-increasing protein, domain 1"/>
    <property type="match status" value="1"/>
</dbReference>
<accession>A0A8C2P7J3</accession>
<evidence type="ECO:0000259" key="6">
    <source>
        <dbReference type="Pfam" id="PF01273"/>
    </source>
</evidence>
<comment type="similarity">
    <text evidence="2">Belongs to the BPI/LBP/Plunc superfamily. Plunc family.</text>
</comment>
<dbReference type="InterPro" id="IPR017943">
    <property type="entry name" value="Bactericidal_perm-incr_a/b_dom"/>
</dbReference>
<dbReference type="InterPro" id="IPR052507">
    <property type="entry name" value="BPI_fold-antibacterial"/>
</dbReference>
<keyword evidence="5" id="KW-1015">Disulfide bond</keyword>
<evidence type="ECO:0000256" key="1">
    <source>
        <dbReference type="ARBA" id="ARBA00004613"/>
    </source>
</evidence>